<dbReference type="Pfam" id="PF00561">
    <property type="entry name" value="Abhydrolase_1"/>
    <property type="match status" value="1"/>
</dbReference>
<evidence type="ECO:0000259" key="1">
    <source>
        <dbReference type="Pfam" id="PF00561"/>
    </source>
</evidence>
<gene>
    <name evidence="2" type="ORF">NFRAN_2110</name>
</gene>
<dbReference type="AlphaFoldDB" id="A0A484IFM1"/>
<dbReference type="GO" id="GO:0019806">
    <property type="term" value="F:bromide peroxidase activity"/>
    <property type="evidence" value="ECO:0007669"/>
    <property type="project" value="UniProtKB-EC"/>
</dbReference>
<sequence>MDNSLTTLQHLSALNLQEIDVLGFSMGSFVAQTLVTTYPEKVNRLILYGASCGGPEGIPQSPQVVEALSDFVNNQTKDENSFLEVTFPIKWIKETKIF</sequence>
<dbReference type="InterPro" id="IPR000073">
    <property type="entry name" value="AB_hydrolase_1"/>
</dbReference>
<feature type="domain" description="AB hydrolase-1" evidence="1">
    <location>
        <begin position="8"/>
        <end position="58"/>
    </location>
</feature>
<dbReference type="InterPro" id="IPR029058">
    <property type="entry name" value="AB_hydrolase_fold"/>
</dbReference>
<protein>
    <submittedName>
        <fullName evidence="2">Non-heme bromoperoxidase BpoC</fullName>
        <ecNumber evidence="2">1.11.1.18</ecNumber>
    </submittedName>
</protein>
<keyword evidence="2" id="KW-0560">Oxidoreductase</keyword>
<dbReference type="KEGG" id="nfn:NFRAN_2110"/>
<proteinExistence type="predicted"/>
<evidence type="ECO:0000313" key="2">
    <source>
        <dbReference type="EMBL" id="VFJ14432.1"/>
    </source>
</evidence>
<dbReference type="EC" id="1.11.1.18" evidence="2"/>
<dbReference type="Gene3D" id="3.40.50.1820">
    <property type="entry name" value="alpha/beta hydrolase"/>
    <property type="match status" value="1"/>
</dbReference>
<reference evidence="2 3" key="1">
    <citation type="submission" date="2019-02" db="EMBL/GenBank/DDBJ databases">
        <authorList>
            <person name="Lehtovirta-Morley E L."/>
        </authorList>
    </citation>
    <scope>NUCLEOTIDE SEQUENCE [LARGE SCALE GENOMIC DNA]</scope>
    <source>
        <strain evidence="2">NFRAN1</strain>
    </source>
</reference>
<dbReference type="SUPFAM" id="SSF53474">
    <property type="entry name" value="alpha/beta-Hydrolases"/>
    <property type="match status" value="1"/>
</dbReference>
<name>A0A484IFM1_9ARCH</name>
<accession>A0A484IFM1</accession>
<evidence type="ECO:0000313" key="3">
    <source>
        <dbReference type="Proteomes" id="UP000294299"/>
    </source>
</evidence>
<keyword evidence="3" id="KW-1185">Reference proteome</keyword>
<organism evidence="2 3">
    <name type="scientific">Candidatus Nitrosocosmicus franklandianus</name>
    <dbReference type="NCBI Taxonomy" id="1798806"/>
    <lineage>
        <taxon>Archaea</taxon>
        <taxon>Nitrososphaerota</taxon>
        <taxon>Nitrososphaeria</taxon>
        <taxon>Nitrososphaerales</taxon>
        <taxon>Nitrososphaeraceae</taxon>
        <taxon>Candidatus Nitrosocosmicus</taxon>
    </lineage>
</organism>
<dbReference type="Proteomes" id="UP000294299">
    <property type="component" value="Chromosome NFRAN"/>
</dbReference>
<keyword evidence="2" id="KW-0575">Peroxidase</keyword>
<dbReference type="EMBL" id="LR216287">
    <property type="protein sequence ID" value="VFJ14432.1"/>
    <property type="molecule type" value="Genomic_DNA"/>
</dbReference>